<organism evidence="1 2">
    <name type="scientific">Romeriopsis navalis LEGE 11480</name>
    <dbReference type="NCBI Taxonomy" id="2777977"/>
    <lineage>
        <taxon>Bacteria</taxon>
        <taxon>Bacillati</taxon>
        <taxon>Cyanobacteriota</taxon>
        <taxon>Cyanophyceae</taxon>
        <taxon>Leptolyngbyales</taxon>
        <taxon>Leptolyngbyaceae</taxon>
        <taxon>Romeriopsis</taxon>
        <taxon>Romeriopsis navalis</taxon>
    </lineage>
</organism>
<dbReference type="Proteomes" id="UP000625316">
    <property type="component" value="Unassembled WGS sequence"/>
</dbReference>
<protein>
    <submittedName>
        <fullName evidence="1">BrnT family toxin</fullName>
    </submittedName>
</protein>
<gene>
    <name evidence="1" type="ORF">IQ266_10590</name>
</gene>
<dbReference type="RefSeq" id="WP_264325003.1">
    <property type="nucleotide sequence ID" value="NZ_JADEXQ010000030.1"/>
</dbReference>
<dbReference type="AlphaFoldDB" id="A0A928VNW9"/>
<evidence type="ECO:0000313" key="1">
    <source>
        <dbReference type="EMBL" id="MBE9030176.1"/>
    </source>
</evidence>
<evidence type="ECO:0000313" key="2">
    <source>
        <dbReference type="Proteomes" id="UP000625316"/>
    </source>
</evidence>
<dbReference type="InterPro" id="IPR038573">
    <property type="entry name" value="BrnT_sf"/>
</dbReference>
<reference evidence="1" key="1">
    <citation type="submission" date="2020-10" db="EMBL/GenBank/DDBJ databases">
        <authorList>
            <person name="Castelo-Branco R."/>
            <person name="Eusebio N."/>
            <person name="Adriana R."/>
            <person name="Vieira A."/>
            <person name="Brugerolle De Fraissinette N."/>
            <person name="Rezende De Castro R."/>
            <person name="Schneider M.P."/>
            <person name="Vasconcelos V."/>
            <person name="Leao P.N."/>
        </authorList>
    </citation>
    <scope>NUCLEOTIDE SEQUENCE</scope>
    <source>
        <strain evidence="1">LEGE 11480</strain>
    </source>
</reference>
<keyword evidence="2" id="KW-1185">Reference proteome</keyword>
<dbReference type="EMBL" id="JADEXQ010000030">
    <property type="protein sequence ID" value="MBE9030176.1"/>
    <property type="molecule type" value="Genomic_DNA"/>
</dbReference>
<comment type="caution">
    <text evidence="1">The sequence shown here is derived from an EMBL/GenBank/DDBJ whole genome shotgun (WGS) entry which is preliminary data.</text>
</comment>
<proteinExistence type="predicted"/>
<accession>A0A928VNW9</accession>
<sequence>MDYVFELEESKFEWDTDKALSNYRKHGVTFEVAAEVFFDPFHVVGDASANQEQRDFAIGYCFEEDLLIVIHIERSQRIRIISARPVTPRERSMYEKGQSSF</sequence>
<dbReference type="InterPro" id="IPR007460">
    <property type="entry name" value="BrnT_toxin"/>
</dbReference>
<name>A0A928VNW9_9CYAN</name>
<dbReference type="Gene3D" id="3.10.450.530">
    <property type="entry name" value="Ribonuclease toxin, BrnT, of type II toxin-antitoxin system"/>
    <property type="match status" value="1"/>
</dbReference>
<dbReference type="Pfam" id="PF04365">
    <property type="entry name" value="BrnT_toxin"/>
    <property type="match status" value="1"/>
</dbReference>